<dbReference type="PANTHER" id="PTHR32039:SF7">
    <property type="entry name" value="COMPETENCE PROTEIN COMM"/>
    <property type="match status" value="1"/>
</dbReference>
<dbReference type="InterPro" id="IPR001208">
    <property type="entry name" value="MCM_dom"/>
</dbReference>
<proteinExistence type="inferred from homology"/>
<organism evidence="5 6">
    <name type="scientific">Effusibacillus dendaii</name>
    <dbReference type="NCBI Taxonomy" id="2743772"/>
    <lineage>
        <taxon>Bacteria</taxon>
        <taxon>Bacillati</taxon>
        <taxon>Bacillota</taxon>
        <taxon>Bacilli</taxon>
        <taxon>Bacillales</taxon>
        <taxon>Alicyclobacillaceae</taxon>
        <taxon>Effusibacillus</taxon>
    </lineage>
</organism>
<dbReference type="AlphaFoldDB" id="A0A7I8D766"/>
<reference evidence="5 6" key="1">
    <citation type="submission" date="2020-08" db="EMBL/GenBank/DDBJ databases">
        <title>Complete Genome Sequence of Effusibacillus dendaii Strain skT53, Isolated from Farmland soil.</title>
        <authorList>
            <person name="Konishi T."/>
            <person name="Kawasaki H."/>
        </authorList>
    </citation>
    <scope>NUCLEOTIDE SEQUENCE [LARGE SCALE GENOMIC DNA]</scope>
    <source>
        <strain evidence="6">skT53</strain>
    </source>
</reference>
<dbReference type="PANTHER" id="PTHR32039">
    <property type="entry name" value="MAGNESIUM-CHELATASE SUBUNIT CHLI"/>
    <property type="match status" value="1"/>
</dbReference>
<dbReference type="InterPro" id="IPR027417">
    <property type="entry name" value="P-loop_NTPase"/>
</dbReference>
<feature type="domain" description="AAA+ ATPase" evidence="4">
    <location>
        <begin position="226"/>
        <end position="413"/>
    </location>
</feature>
<dbReference type="SMART" id="SM00382">
    <property type="entry name" value="AAA"/>
    <property type="match status" value="1"/>
</dbReference>
<dbReference type="GO" id="GO:0005524">
    <property type="term" value="F:ATP binding"/>
    <property type="evidence" value="ECO:0007669"/>
    <property type="project" value="UniProtKB-KW"/>
</dbReference>
<dbReference type="SUPFAM" id="SSF54211">
    <property type="entry name" value="Ribosomal protein S5 domain 2-like"/>
    <property type="match status" value="1"/>
</dbReference>
<evidence type="ECO:0000313" key="6">
    <source>
        <dbReference type="Proteomes" id="UP000593802"/>
    </source>
</evidence>
<evidence type="ECO:0000259" key="4">
    <source>
        <dbReference type="SMART" id="SM00382"/>
    </source>
</evidence>
<dbReference type="GO" id="GO:0006508">
    <property type="term" value="P:proteolysis"/>
    <property type="evidence" value="ECO:0007669"/>
    <property type="project" value="UniProtKB-KW"/>
</dbReference>
<dbReference type="Gene3D" id="3.40.50.300">
    <property type="entry name" value="P-loop containing nucleotide triphosphate hydrolases"/>
    <property type="match status" value="1"/>
</dbReference>
<dbReference type="InterPro" id="IPR020568">
    <property type="entry name" value="Ribosomal_Su5_D2-typ_SF"/>
</dbReference>
<keyword evidence="2" id="KW-0547">Nucleotide-binding</keyword>
<accession>A0A7I8D766</accession>
<dbReference type="KEGG" id="eff:skT53_02270"/>
<dbReference type="InterPro" id="IPR025158">
    <property type="entry name" value="Mg_chelat-rel_C"/>
</dbReference>
<dbReference type="GO" id="GO:0008233">
    <property type="term" value="F:peptidase activity"/>
    <property type="evidence" value="ECO:0007669"/>
    <property type="project" value="UniProtKB-KW"/>
</dbReference>
<dbReference type="GO" id="GO:0003677">
    <property type="term" value="F:DNA binding"/>
    <property type="evidence" value="ECO:0007669"/>
    <property type="project" value="InterPro"/>
</dbReference>
<dbReference type="EMBL" id="AP023366">
    <property type="protein sequence ID" value="BCJ85242.1"/>
    <property type="molecule type" value="Genomic_DNA"/>
</dbReference>
<dbReference type="InterPro" id="IPR004482">
    <property type="entry name" value="Mg_chelat-rel"/>
</dbReference>
<dbReference type="Gene3D" id="3.30.230.10">
    <property type="match status" value="1"/>
</dbReference>
<dbReference type="InterPro" id="IPR045006">
    <property type="entry name" value="CHLI-like"/>
</dbReference>
<dbReference type="InterPro" id="IPR014721">
    <property type="entry name" value="Ribsml_uS5_D2-typ_fold_subgr"/>
</dbReference>
<keyword evidence="6" id="KW-1185">Reference proteome</keyword>
<dbReference type="Pfam" id="PF13541">
    <property type="entry name" value="ChlI"/>
    <property type="match status" value="1"/>
</dbReference>
<keyword evidence="5" id="KW-0645">Protease</keyword>
<dbReference type="Pfam" id="PF01078">
    <property type="entry name" value="Mg_chelatase"/>
    <property type="match status" value="1"/>
</dbReference>
<dbReference type="NCBIfam" id="TIGR00368">
    <property type="entry name" value="YifB family Mg chelatase-like AAA ATPase"/>
    <property type="match status" value="1"/>
</dbReference>
<sequence>MYASFSSIALLGIEGEPVTVEVDIANGLPCFDLVGLPSSSVRESKERVRAAIRNSGFEFPLGRITANLAPADLRKDGPGYDLCLALGILAANGALPAANAQGYAIIGELALDGTVRPLTGVLPMVAAAKTFGLQNVVVPAGNRSEAVLVEGVKVVAIENLRQAVSYFRDDAWPEPAHDPGPDANVSLADVLHRSSADSAESPIQDDLSDVKGQPHVKRALEIAAAGNHNLLLIGPPGSGKTMLARRLPSLLPPLLPQESLSVTMIHSAAGVLKDTVSLLTRRPFRAPHHSISSAGLIGGGTIPRPGEVSLAHGGILFLDEFPEFHRTALEALRQPLEEGRVTIARANASLTYPARFLLVVTMNPCPCGFYGQMDETGNSPCTCSPFMIQRYHNRVSGPLLDRIDLHVEVPRVTFADMQQTTPAETSADVSARVQKARFVQQSRFAGRPMPVNSAMSSADLRQHCRLNRPSAELLRHAFEKLALSARSHDRILKVARTIADLAGESEIQQHHLAEAVQYRTLDRKYFK</sequence>
<protein>
    <submittedName>
        <fullName evidence="5">ATP-dependent protease</fullName>
    </submittedName>
</protein>
<name>A0A7I8D766_9BACL</name>
<gene>
    <name evidence="5" type="primary">comM</name>
    <name evidence="5" type="ORF">skT53_02270</name>
</gene>
<dbReference type="Proteomes" id="UP000593802">
    <property type="component" value="Chromosome"/>
</dbReference>
<evidence type="ECO:0000256" key="1">
    <source>
        <dbReference type="ARBA" id="ARBA00006354"/>
    </source>
</evidence>
<dbReference type="SUPFAM" id="SSF52540">
    <property type="entry name" value="P-loop containing nucleoside triphosphate hydrolases"/>
    <property type="match status" value="1"/>
</dbReference>
<comment type="similarity">
    <text evidence="1">Belongs to the Mg-chelatase subunits D/I family. ComM subfamily.</text>
</comment>
<dbReference type="Pfam" id="PF13335">
    <property type="entry name" value="Mg_chelatase_C"/>
    <property type="match status" value="1"/>
</dbReference>
<evidence type="ECO:0000313" key="5">
    <source>
        <dbReference type="EMBL" id="BCJ85242.1"/>
    </source>
</evidence>
<evidence type="ECO:0000256" key="3">
    <source>
        <dbReference type="ARBA" id="ARBA00022840"/>
    </source>
</evidence>
<dbReference type="PRINTS" id="PR01657">
    <property type="entry name" value="MCMFAMILY"/>
</dbReference>
<keyword evidence="5" id="KW-0378">Hydrolase</keyword>
<keyword evidence="3" id="KW-0067">ATP-binding</keyword>
<dbReference type="InterPro" id="IPR003593">
    <property type="entry name" value="AAA+_ATPase"/>
</dbReference>
<dbReference type="RefSeq" id="WP_200759385.1">
    <property type="nucleotide sequence ID" value="NZ_AP023366.1"/>
</dbReference>
<evidence type="ECO:0000256" key="2">
    <source>
        <dbReference type="ARBA" id="ARBA00022741"/>
    </source>
</evidence>
<dbReference type="InterPro" id="IPR000523">
    <property type="entry name" value="Mg_chelatse_chII-like_cat_dom"/>
</dbReference>